<keyword evidence="3" id="KW-0479">Metal-binding</keyword>
<dbReference type="InterPro" id="IPR011650">
    <property type="entry name" value="Peptidase_M20_dimer"/>
</dbReference>
<evidence type="ECO:0000313" key="7">
    <source>
        <dbReference type="EMBL" id="GHP01355.1"/>
    </source>
</evidence>
<evidence type="ECO:0000259" key="6">
    <source>
        <dbReference type="Pfam" id="PF07687"/>
    </source>
</evidence>
<dbReference type="GO" id="GO:0046872">
    <property type="term" value="F:metal ion binding"/>
    <property type="evidence" value="ECO:0007669"/>
    <property type="project" value="UniProtKB-KW"/>
</dbReference>
<dbReference type="Pfam" id="PF07687">
    <property type="entry name" value="M20_dimer"/>
    <property type="match status" value="1"/>
</dbReference>
<feature type="chain" id="PRO_5032531739" description="Peptidase M20 dimerisation domain-containing protein" evidence="5">
    <location>
        <begin position="18"/>
        <end position="432"/>
    </location>
</feature>
<evidence type="ECO:0000313" key="8">
    <source>
        <dbReference type="Proteomes" id="UP000660262"/>
    </source>
</evidence>
<reference evidence="7" key="1">
    <citation type="submission" date="2020-10" db="EMBL/GenBank/DDBJ databases">
        <title>Unveiling of a novel bifunctional photoreceptor, Dualchrome1, isolated from a cosmopolitan green alga.</title>
        <authorList>
            <person name="Suzuki S."/>
            <person name="Kawachi M."/>
        </authorList>
    </citation>
    <scope>NUCLEOTIDE SEQUENCE</scope>
    <source>
        <strain evidence="7">NIES 2893</strain>
    </source>
</reference>
<feature type="binding site" evidence="3">
    <location>
        <position position="105"/>
    </location>
    <ligand>
        <name>Mn(2+)</name>
        <dbReference type="ChEBI" id="CHEBI:29035"/>
        <label>2</label>
    </ligand>
</feature>
<feature type="region of interest" description="Disordered" evidence="4">
    <location>
        <begin position="411"/>
        <end position="432"/>
    </location>
</feature>
<dbReference type="PIRSF" id="PIRSF005962">
    <property type="entry name" value="Pept_M20D_amidohydro"/>
    <property type="match status" value="1"/>
</dbReference>
<comment type="similarity">
    <text evidence="1">Belongs to the peptidase M20 family.</text>
</comment>
<dbReference type="InterPro" id="IPR017439">
    <property type="entry name" value="Amidohydrolase"/>
</dbReference>
<evidence type="ECO:0000256" key="4">
    <source>
        <dbReference type="SAM" id="MobiDB-lite"/>
    </source>
</evidence>
<feature type="domain" description="Peptidase M20 dimerisation" evidence="6">
    <location>
        <begin position="199"/>
        <end position="296"/>
    </location>
</feature>
<sequence>MTMKMLLLLLGIWHVSVHYYKDLHQIPELLFDLHETSAYIQKELTLLGIPFEANIAKTGIVAYIGKDSSVKQEAIVLRADMDALPVTEETNLPFKSKNEGKGHMCGHDAHMSGLLTAARLLLEDAKAGRFPKNYYAKLMFQPAEEGGAGARVMRDQHDILHDAVAAFGVHVGPGFGKGQPYPTGNAFFRHGPMLAAAGEFDITVTGHGTHGAAPHSGVDPIVCGAAIVQSLQQIVSRRTDPLDAAVVTVGTFHSGVAHNVIPSTATLSGTFRALKHETFERLEANIESVARHAAAAHDCKMDIHFHHDTAYPPTVLDEGATAAVRGAAEKLLAGYSTVGEMTAPIMGAEDFSFIAESVPSTFVFVGTANATLENAAFINHHPRFVVDPEALPVAAALHVSAFYALSSAHQEGTLGEGSNPSSNGGKERKDEL</sequence>
<feature type="binding site" evidence="3">
    <location>
        <position position="107"/>
    </location>
    <ligand>
        <name>Mn(2+)</name>
        <dbReference type="ChEBI" id="CHEBI:29035"/>
        <label>2</label>
    </ligand>
</feature>
<comment type="caution">
    <text evidence="7">The sequence shown here is derived from an EMBL/GenBank/DDBJ whole genome shotgun (WGS) entry which is preliminary data.</text>
</comment>
<proteinExistence type="inferred from homology"/>
<dbReference type="EMBL" id="BNJQ01000001">
    <property type="protein sequence ID" value="GHP01355.1"/>
    <property type="molecule type" value="Genomic_DNA"/>
</dbReference>
<organism evidence="7 8">
    <name type="scientific">Pycnococcus provasolii</name>
    <dbReference type="NCBI Taxonomy" id="41880"/>
    <lineage>
        <taxon>Eukaryota</taxon>
        <taxon>Viridiplantae</taxon>
        <taxon>Chlorophyta</taxon>
        <taxon>Pseudoscourfieldiophyceae</taxon>
        <taxon>Pseudoscourfieldiales</taxon>
        <taxon>Pycnococcaceae</taxon>
        <taxon>Pycnococcus</taxon>
    </lineage>
</organism>
<dbReference type="AlphaFoldDB" id="A0A830H2K5"/>
<feature type="signal peptide" evidence="5">
    <location>
        <begin position="1"/>
        <end position="17"/>
    </location>
</feature>
<dbReference type="Gene3D" id="3.40.630.10">
    <property type="entry name" value="Zn peptidases"/>
    <property type="match status" value="1"/>
</dbReference>
<dbReference type="Pfam" id="PF01546">
    <property type="entry name" value="Peptidase_M20"/>
    <property type="match status" value="1"/>
</dbReference>
<dbReference type="OrthoDB" id="6119954at2759"/>
<name>A0A830H2K5_9CHLO</name>
<evidence type="ECO:0000256" key="2">
    <source>
        <dbReference type="ARBA" id="ARBA00022801"/>
    </source>
</evidence>
<dbReference type="Proteomes" id="UP000660262">
    <property type="component" value="Unassembled WGS sequence"/>
</dbReference>
<keyword evidence="2" id="KW-0378">Hydrolase</keyword>
<dbReference type="InterPro" id="IPR002933">
    <property type="entry name" value="Peptidase_M20"/>
</dbReference>
<keyword evidence="8" id="KW-1185">Reference proteome</keyword>
<evidence type="ECO:0000256" key="1">
    <source>
        <dbReference type="ARBA" id="ARBA00006153"/>
    </source>
</evidence>
<dbReference type="PANTHER" id="PTHR11014:SF63">
    <property type="entry name" value="METALLOPEPTIDASE, PUTATIVE (AFU_ORTHOLOGUE AFUA_6G09600)-RELATED"/>
    <property type="match status" value="1"/>
</dbReference>
<dbReference type="Gene3D" id="3.30.70.360">
    <property type="match status" value="1"/>
</dbReference>
<dbReference type="NCBIfam" id="TIGR01891">
    <property type="entry name" value="amidohydrolases"/>
    <property type="match status" value="1"/>
</dbReference>
<keyword evidence="5" id="KW-0732">Signal</keyword>
<gene>
    <name evidence="7" type="ORF">PPROV_000011100</name>
</gene>
<dbReference type="InterPro" id="IPR036264">
    <property type="entry name" value="Bact_exopeptidase_dim_dom"/>
</dbReference>
<evidence type="ECO:0000256" key="5">
    <source>
        <dbReference type="SAM" id="SignalP"/>
    </source>
</evidence>
<keyword evidence="3" id="KW-0464">Manganese</keyword>
<feature type="binding site" evidence="3">
    <location>
        <position position="170"/>
    </location>
    <ligand>
        <name>Mn(2+)</name>
        <dbReference type="ChEBI" id="CHEBI:29035"/>
        <label>2</label>
    </ligand>
</feature>
<feature type="binding site" evidence="3">
    <location>
        <position position="380"/>
    </location>
    <ligand>
        <name>Mn(2+)</name>
        <dbReference type="ChEBI" id="CHEBI:29035"/>
        <label>2</label>
    </ligand>
</feature>
<comment type="cofactor">
    <cofactor evidence="3">
        <name>Mn(2+)</name>
        <dbReference type="ChEBI" id="CHEBI:29035"/>
    </cofactor>
    <text evidence="3">The Mn(2+) ion enhances activity.</text>
</comment>
<accession>A0A830H2K5</accession>
<dbReference type="GO" id="GO:0016787">
    <property type="term" value="F:hydrolase activity"/>
    <property type="evidence" value="ECO:0007669"/>
    <property type="project" value="UniProtKB-KW"/>
</dbReference>
<dbReference type="SUPFAM" id="SSF53187">
    <property type="entry name" value="Zn-dependent exopeptidases"/>
    <property type="match status" value="1"/>
</dbReference>
<feature type="binding site" evidence="3">
    <location>
        <position position="145"/>
    </location>
    <ligand>
        <name>Mn(2+)</name>
        <dbReference type="ChEBI" id="CHEBI:29035"/>
        <label>2</label>
    </ligand>
</feature>
<evidence type="ECO:0000256" key="3">
    <source>
        <dbReference type="PIRSR" id="PIRSR005962-1"/>
    </source>
</evidence>
<dbReference type="FunFam" id="3.30.70.360:FF:000001">
    <property type="entry name" value="N-acetyldiaminopimelate deacetylase"/>
    <property type="match status" value="1"/>
</dbReference>
<protein>
    <recommendedName>
        <fullName evidence="6">Peptidase M20 dimerisation domain-containing protein</fullName>
    </recommendedName>
</protein>
<dbReference type="PANTHER" id="PTHR11014">
    <property type="entry name" value="PEPTIDASE M20 FAMILY MEMBER"/>
    <property type="match status" value="1"/>
</dbReference>
<dbReference type="SUPFAM" id="SSF55031">
    <property type="entry name" value="Bacterial exopeptidase dimerisation domain"/>
    <property type="match status" value="1"/>
</dbReference>